<dbReference type="InterPro" id="IPR042566">
    <property type="entry name" value="L1_C"/>
</dbReference>
<feature type="region of interest" description="Disordered" evidence="2">
    <location>
        <begin position="266"/>
        <end position="287"/>
    </location>
</feature>
<accession>A0AAV1GXQ1</accession>
<evidence type="ECO:0000313" key="4">
    <source>
        <dbReference type="Proteomes" id="UP001178508"/>
    </source>
</evidence>
<dbReference type="Gene3D" id="3.30.250.20">
    <property type="entry name" value="L1 transposable element, C-terminal domain"/>
    <property type="match status" value="1"/>
</dbReference>
<dbReference type="AlphaFoldDB" id="A0AAV1GXQ1"/>
<evidence type="ECO:0000256" key="2">
    <source>
        <dbReference type="SAM" id="MobiDB-lite"/>
    </source>
</evidence>
<gene>
    <name evidence="3" type="ORF">XNOV1_A001911</name>
</gene>
<proteinExistence type="predicted"/>
<dbReference type="EMBL" id="OY660880">
    <property type="protein sequence ID" value="CAJ1077379.1"/>
    <property type="molecule type" value="Genomic_DNA"/>
</dbReference>
<feature type="coiled-coil region" evidence="1">
    <location>
        <begin position="62"/>
        <end position="96"/>
    </location>
</feature>
<organism evidence="3 4">
    <name type="scientific">Xyrichtys novacula</name>
    <name type="common">Pearly razorfish</name>
    <name type="synonym">Hemipteronotus novacula</name>
    <dbReference type="NCBI Taxonomy" id="13765"/>
    <lineage>
        <taxon>Eukaryota</taxon>
        <taxon>Metazoa</taxon>
        <taxon>Chordata</taxon>
        <taxon>Craniata</taxon>
        <taxon>Vertebrata</taxon>
        <taxon>Euteleostomi</taxon>
        <taxon>Actinopterygii</taxon>
        <taxon>Neopterygii</taxon>
        <taxon>Teleostei</taxon>
        <taxon>Neoteleostei</taxon>
        <taxon>Acanthomorphata</taxon>
        <taxon>Eupercaria</taxon>
        <taxon>Labriformes</taxon>
        <taxon>Labridae</taxon>
        <taxon>Xyrichtys</taxon>
    </lineage>
</organism>
<keyword evidence="1" id="KW-0175">Coiled coil</keyword>
<dbReference type="PANTHER" id="PTHR11505">
    <property type="entry name" value="L1 TRANSPOSABLE ELEMENT-RELATED"/>
    <property type="match status" value="1"/>
</dbReference>
<evidence type="ECO:0000256" key="1">
    <source>
        <dbReference type="SAM" id="Coils"/>
    </source>
</evidence>
<protein>
    <submittedName>
        <fullName evidence="3">Uncharacterized protein</fullName>
    </submittedName>
</protein>
<keyword evidence="4" id="KW-1185">Reference proteome</keyword>
<dbReference type="InterPro" id="IPR004244">
    <property type="entry name" value="Transposase_22"/>
</dbReference>
<sequence length="287" mass="32043">MSGANRASRSKTNFVMANAELVALIKSSVRDEISAGLETHLKPIKDDMKKIQESIMSCVEKIASLEAAANETDLRLIKLEQVNKSLADEVVSLRRKTDSLENYSRKLNIKVYNLPEQIEMGNPTAFINEMLSDLFGHDIGPPPYVNIAHRIGTVNRDKPRCLIAKLNNSDIRQKVVRLTGERAKATGRLQYKGHKINIVRDITVEQRKMQSSFEELRSLLRGTNLRYGVAFPAKMLITFQGKTHSFTDPAKAMDFYTTRIKPTLVTDASHSPGGAAAEENSMSPIQD</sequence>
<dbReference type="Proteomes" id="UP001178508">
    <property type="component" value="Chromosome 17"/>
</dbReference>
<reference evidence="3" key="1">
    <citation type="submission" date="2023-08" db="EMBL/GenBank/DDBJ databases">
        <authorList>
            <person name="Alioto T."/>
            <person name="Alioto T."/>
            <person name="Gomez Garrido J."/>
        </authorList>
    </citation>
    <scope>NUCLEOTIDE SEQUENCE</scope>
</reference>
<evidence type="ECO:0000313" key="3">
    <source>
        <dbReference type="EMBL" id="CAJ1077379.1"/>
    </source>
</evidence>
<name>A0AAV1GXQ1_XYRNO</name>